<dbReference type="InterPro" id="IPR011047">
    <property type="entry name" value="Quinoprotein_ADH-like_sf"/>
</dbReference>
<dbReference type="OrthoDB" id="5518316at2"/>
<protein>
    <submittedName>
        <fullName evidence="1">Uncharacterized protein</fullName>
    </submittedName>
</protein>
<dbReference type="AlphaFoldDB" id="A0A2S9XIZ3"/>
<accession>A0A2S9XIZ3</accession>
<gene>
    <name evidence="1" type="ORF">ENSA5_46770</name>
</gene>
<organism evidence="1 2">
    <name type="scientific">Enhygromyxa salina</name>
    <dbReference type="NCBI Taxonomy" id="215803"/>
    <lineage>
        <taxon>Bacteria</taxon>
        <taxon>Pseudomonadati</taxon>
        <taxon>Myxococcota</taxon>
        <taxon>Polyangia</taxon>
        <taxon>Nannocystales</taxon>
        <taxon>Nannocystaceae</taxon>
        <taxon>Enhygromyxa</taxon>
    </lineage>
</organism>
<dbReference type="Proteomes" id="UP000237968">
    <property type="component" value="Unassembled WGS sequence"/>
</dbReference>
<dbReference type="SUPFAM" id="SSF50998">
    <property type="entry name" value="Quinoprotein alcohol dehydrogenase-like"/>
    <property type="match status" value="1"/>
</dbReference>
<name>A0A2S9XIZ3_9BACT</name>
<reference evidence="1 2" key="1">
    <citation type="submission" date="2018-03" db="EMBL/GenBank/DDBJ databases">
        <title>Draft Genome Sequences of the Obligatory Marine Myxobacteria Enhygromyxa salina SWB005.</title>
        <authorList>
            <person name="Poehlein A."/>
            <person name="Moghaddam J.A."/>
            <person name="Harms H."/>
            <person name="Alanjari M."/>
            <person name="Koenig G.M."/>
            <person name="Daniel R."/>
            <person name="Schaeberle T.F."/>
        </authorList>
    </citation>
    <scope>NUCLEOTIDE SEQUENCE [LARGE SCALE GENOMIC DNA]</scope>
    <source>
        <strain evidence="1 2">SWB005</strain>
    </source>
</reference>
<comment type="caution">
    <text evidence="1">The sequence shown here is derived from an EMBL/GenBank/DDBJ whole genome shotgun (WGS) entry which is preliminary data.</text>
</comment>
<keyword evidence="2" id="KW-1185">Reference proteome</keyword>
<evidence type="ECO:0000313" key="2">
    <source>
        <dbReference type="Proteomes" id="UP000237968"/>
    </source>
</evidence>
<proteinExistence type="predicted"/>
<evidence type="ECO:0000313" key="1">
    <source>
        <dbReference type="EMBL" id="PRP92845.1"/>
    </source>
</evidence>
<dbReference type="Gene3D" id="2.130.10.10">
    <property type="entry name" value="YVTN repeat-like/Quinoprotein amine dehydrogenase"/>
    <property type="match status" value="1"/>
</dbReference>
<dbReference type="InterPro" id="IPR015943">
    <property type="entry name" value="WD40/YVTN_repeat-like_dom_sf"/>
</dbReference>
<dbReference type="RefSeq" id="WP_106393933.1">
    <property type="nucleotide sequence ID" value="NZ_PVNK01000203.1"/>
</dbReference>
<sequence>MTDTTWVRLQASTRCLACTEVTAVNAAVDGLACVGCGAEFAIPEQLWDSALAEAREIAEQLDNNATTSRSFDAQGMTLNLAIAAVDATCPHCRQPWNALPERACPACATAVSVRAFAAGTLVGEDVHMLARERRELAPQTLSCSGCGAPLTAEGDTRKLECGACGRETVVPDEVWRRLHAPRAVASWYLYGGASRAPGLRGRLHAFDLAAGAGVVYAVGSHGDTPFALLALDTDPLGIRWMVDLESIGKARLMSLCAWADELFGYCEGLRTIEVFDAQTGAHLRTTTAPQPVINVAPDPDGTLVCQTMSGGRIRIDAEGREQPLWPKRGLFAGLFGARRLAEEAGGRLGVGLDGELRIVLGDKVGRVARSGEIRWSVPAPSVNVSIVTPVASPDGTTWAVFRTVGGTMSVEQMLAFTEAMVSGEEQSSSVLVRVGGDGEGMAAVRPSDQEEYTSLAVTAEGEVWLATGDGQLMRLDRDGQLLWRQAPLEDM</sequence>
<dbReference type="EMBL" id="PVNK01000203">
    <property type="protein sequence ID" value="PRP92845.1"/>
    <property type="molecule type" value="Genomic_DNA"/>
</dbReference>